<dbReference type="AlphaFoldDB" id="A0A918IJC1"/>
<name>A0A918IJC1_9ACTN</name>
<comment type="caution">
    <text evidence="2">The sequence shown here is derived from an EMBL/GenBank/DDBJ whole genome shotgun (WGS) entry which is preliminary data.</text>
</comment>
<reference evidence="2" key="2">
    <citation type="submission" date="2020-09" db="EMBL/GenBank/DDBJ databases">
        <authorList>
            <person name="Sun Q."/>
            <person name="Ohkuma M."/>
        </authorList>
    </citation>
    <scope>NUCLEOTIDE SEQUENCE</scope>
    <source>
        <strain evidence="2">JCM 4369</strain>
    </source>
</reference>
<feature type="region of interest" description="Disordered" evidence="1">
    <location>
        <begin position="65"/>
        <end position="201"/>
    </location>
</feature>
<sequence>MLGAGFTRPTARRQGTPKDALTAVDRVRPSESPSSFSELTLMKRARLVPAVALLALSPLLLTACGSGDSSTSGSGNSGQRQGCQSPSGIPTGGAQGRRPSGASSGAPSGASTAKPAGAPSGLPTGMPSGAPDGQGQGGPGGGCGAGRRPGRGTGPAGRTGPAGLTDGPRALRPRGAARTGRAPLPARLRARLSPASDCGRC</sequence>
<feature type="compositionally biased region" description="Low complexity" evidence="1">
    <location>
        <begin position="65"/>
        <end position="85"/>
    </location>
</feature>
<keyword evidence="3" id="KW-1185">Reference proteome</keyword>
<dbReference type="EMBL" id="BMTD01000028">
    <property type="protein sequence ID" value="GGV25397.1"/>
    <property type="molecule type" value="Genomic_DNA"/>
</dbReference>
<dbReference type="Proteomes" id="UP000618795">
    <property type="component" value="Unassembled WGS sequence"/>
</dbReference>
<reference evidence="2" key="1">
    <citation type="journal article" date="2014" name="Int. J. Syst. Evol. Microbiol.">
        <title>Complete genome sequence of Corynebacterium casei LMG S-19264T (=DSM 44701T), isolated from a smear-ripened cheese.</title>
        <authorList>
            <consortium name="US DOE Joint Genome Institute (JGI-PGF)"/>
            <person name="Walter F."/>
            <person name="Albersmeier A."/>
            <person name="Kalinowski J."/>
            <person name="Ruckert C."/>
        </authorList>
    </citation>
    <scope>NUCLEOTIDE SEQUENCE</scope>
    <source>
        <strain evidence="2">JCM 4369</strain>
    </source>
</reference>
<feature type="compositionally biased region" description="Low complexity" evidence="1">
    <location>
        <begin position="158"/>
        <end position="187"/>
    </location>
</feature>
<protein>
    <submittedName>
        <fullName evidence="2">Uncharacterized protein</fullName>
    </submittedName>
</protein>
<organism evidence="2 3">
    <name type="scientific">Streptomyces filipinensis</name>
    <dbReference type="NCBI Taxonomy" id="66887"/>
    <lineage>
        <taxon>Bacteria</taxon>
        <taxon>Bacillati</taxon>
        <taxon>Actinomycetota</taxon>
        <taxon>Actinomycetes</taxon>
        <taxon>Kitasatosporales</taxon>
        <taxon>Streptomycetaceae</taxon>
        <taxon>Streptomyces</taxon>
    </lineage>
</organism>
<evidence type="ECO:0000313" key="3">
    <source>
        <dbReference type="Proteomes" id="UP000618795"/>
    </source>
</evidence>
<gene>
    <name evidence="2" type="ORF">GCM10010260_77270</name>
</gene>
<evidence type="ECO:0000313" key="2">
    <source>
        <dbReference type="EMBL" id="GGV25397.1"/>
    </source>
</evidence>
<feature type="compositionally biased region" description="Gly residues" evidence="1">
    <location>
        <begin position="132"/>
        <end position="157"/>
    </location>
</feature>
<evidence type="ECO:0000256" key="1">
    <source>
        <dbReference type="SAM" id="MobiDB-lite"/>
    </source>
</evidence>
<feature type="compositionally biased region" description="Low complexity" evidence="1">
    <location>
        <begin position="96"/>
        <end position="121"/>
    </location>
</feature>
<proteinExistence type="predicted"/>
<accession>A0A918IJC1</accession>
<feature type="region of interest" description="Disordered" evidence="1">
    <location>
        <begin position="1"/>
        <end position="41"/>
    </location>
</feature>